<proteinExistence type="predicted"/>
<keyword evidence="3" id="KW-1185">Reference proteome</keyword>
<dbReference type="InterPro" id="IPR037407">
    <property type="entry name" value="MLP_fam"/>
</dbReference>
<comment type="caution">
    <text evidence="2">The sequence shown here is derived from an EMBL/GenBank/DDBJ whole genome shotgun (WGS) entry which is preliminary data.</text>
</comment>
<dbReference type="InterPro" id="IPR005153">
    <property type="entry name" value="MbtH-like_dom"/>
</dbReference>
<protein>
    <submittedName>
        <fullName evidence="2">MbtH family protein</fullName>
    </submittedName>
</protein>
<name>A0ABV2Y4U1_9ACTN</name>
<evidence type="ECO:0000313" key="2">
    <source>
        <dbReference type="EMBL" id="MEU2271278.1"/>
    </source>
</evidence>
<dbReference type="Proteomes" id="UP001550603">
    <property type="component" value="Unassembled WGS sequence"/>
</dbReference>
<dbReference type="PANTHER" id="PTHR38444:SF1">
    <property type="entry name" value="ENTEROBACTIN BIOSYNTHESIS PROTEIN YBDZ"/>
    <property type="match status" value="1"/>
</dbReference>
<accession>A0ABV2Y4U1</accession>
<sequence length="72" mass="8062">MANPFDDDSGVFRVLVNDEGQYSLWPDFAPVPAGWESVHGPDTRTACLEHIERNWTDMRPRSLAEAMRGAGD</sequence>
<feature type="domain" description="MbtH-like" evidence="1">
    <location>
        <begin position="3"/>
        <end position="53"/>
    </location>
</feature>
<dbReference type="Pfam" id="PF03621">
    <property type="entry name" value="MbtH"/>
    <property type="match status" value="1"/>
</dbReference>
<dbReference type="InterPro" id="IPR038020">
    <property type="entry name" value="MbtH-like_sf"/>
</dbReference>
<organism evidence="2 3">
    <name type="scientific">Streptomyces olindensis</name>
    <dbReference type="NCBI Taxonomy" id="358823"/>
    <lineage>
        <taxon>Bacteria</taxon>
        <taxon>Bacillati</taxon>
        <taxon>Actinomycetota</taxon>
        <taxon>Actinomycetes</taxon>
        <taxon>Kitasatosporales</taxon>
        <taxon>Streptomycetaceae</taxon>
        <taxon>Streptomyces</taxon>
    </lineage>
</organism>
<dbReference type="SUPFAM" id="SSF160582">
    <property type="entry name" value="MbtH-like"/>
    <property type="match status" value="1"/>
</dbReference>
<dbReference type="SMART" id="SM00923">
    <property type="entry name" value="MbtH"/>
    <property type="match status" value="1"/>
</dbReference>
<evidence type="ECO:0000313" key="3">
    <source>
        <dbReference type="Proteomes" id="UP001550603"/>
    </source>
</evidence>
<dbReference type="RefSeq" id="WP_031120690.1">
    <property type="nucleotide sequence ID" value="NZ_JBEYBN010000069.1"/>
</dbReference>
<dbReference type="Gene3D" id="3.90.820.10">
    <property type="entry name" value="Structural Genomics, Unknown Function 30-nov-00 1gh9 Mol_id"/>
    <property type="match status" value="1"/>
</dbReference>
<dbReference type="EMBL" id="JBEYBN010000069">
    <property type="protein sequence ID" value="MEU2271278.1"/>
    <property type="molecule type" value="Genomic_DNA"/>
</dbReference>
<evidence type="ECO:0000259" key="1">
    <source>
        <dbReference type="SMART" id="SM00923"/>
    </source>
</evidence>
<gene>
    <name evidence="2" type="ORF">ABZ568_33635</name>
</gene>
<reference evidence="2 3" key="1">
    <citation type="submission" date="2024-06" db="EMBL/GenBank/DDBJ databases">
        <title>The Natural Products Discovery Center: Release of the First 8490 Sequenced Strains for Exploring Actinobacteria Biosynthetic Diversity.</title>
        <authorList>
            <person name="Kalkreuter E."/>
            <person name="Kautsar S.A."/>
            <person name="Yang D."/>
            <person name="Bader C.D."/>
            <person name="Teijaro C.N."/>
            <person name="Fluegel L."/>
            <person name="Davis C.M."/>
            <person name="Simpson J.R."/>
            <person name="Lauterbach L."/>
            <person name="Steele A.D."/>
            <person name="Gui C."/>
            <person name="Meng S."/>
            <person name="Li G."/>
            <person name="Viehrig K."/>
            <person name="Ye F."/>
            <person name="Su P."/>
            <person name="Kiefer A.F."/>
            <person name="Nichols A."/>
            <person name="Cepeda A.J."/>
            <person name="Yan W."/>
            <person name="Fan B."/>
            <person name="Jiang Y."/>
            <person name="Adhikari A."/>
            <person name="Zheng C.-J."/>
            <person name="Schuster L."/>
            <person name="Cowan T.M."/>
            <person name="Smanski M.J."/>
            <person name="Chevrette M.G."/>
            <person name="De Carvalho L.P.S."/>
            <person name="Shen B."/>
        </authorList>
    </citation>
    <scope>NUCLEOTIDE SEQUENCE [LARGE SCALE GENOMIC DNA]</scope>
    <source>
        <strain evidence="2 3">NPDC019583</strain>
    </source>
</reference>
<dbReference type="PANTHER" id="PTHR38444">
    <property type="entry name" value="ENTEROBACTIN BIOSYNTHESIS PROTEIN YBDZ"/>
    <property type="match status" value="1"/>
</dbReference>